<feature type="region of interest" description="Disordered" evidence="7">
    <location>
        <begin position="410"/>
        <end position="480"/>
    </location>
</feature>
<reference evidence="8 9" key="4">
    <citation type="journal article" date="2011" name="BMC Genomics">
        <title>RNA-Seq improves annotation of protein-coding genes in the cucumber genome.</title>
        <authorList>
            <person name="Li Z."/>
            <person name="Zhang Z."/>
            <person name="Yan P."/>
            <person name="Huang S."/>
            <person name="Fei Z."/>
            <person name="Lin K."/>
        </authorList>
    </citation>
    <scope>NUCLEOTIDE SEQUENCE [LARGE SCALE GENOMIC DNA]</scope>
    <source>
        <strain evidence="9">cv. 9930</strain>
    </source>
</reference>
<dbReference type="Gramene" id="KGN62037">
    <property type="protein sequence ID" value="KGN62037"/>
    <property type="gene ID" value="Csa_2G287190"/>
</dbReference>
<dbReference type="SMART" id="SM00028">
    <property type="entry name" value="TPR"/>
    <property type="match status" value="3"/>
</dbReference>
<sequence>MADEDPPSEVSVTVDKPKLDETLNVSEVTTESIVQGGLQSSCNSPNEKKPITQPTAQTSDESGDKSLDLAEELLEKGSKAMKDNDFNEAVDCFSRALEIRAAHYGELASECVKLYYKYGCALLYKAQEEADPLGAVPKKEGQSDKDDSVKSAVNGESSKASVSSNAEAVDGVTDDVSETVSKKDRDEEESDGSDAEDLADADEDESDLDLAWKMLDVARAIVEKDSADTMEKVDILSALAEVALEREDIGTSLSDYQKALSILERLVEPDNRQLAELNFRVCLCLEFGSQPQEAISYCQKAISICKSRVVRLTDEVKSVIVPTTASSTSGSEPEVPLSSNGSQTDNENATTEKQSEIDTLSGLLVELEKKLEDLQQQASNPKSILSEILGIGSAKPNLEKITPPVPSVFNSSQMGSAHSNGGFDSPTVSTAHTNGVTHLGVVGRGVKRVSTNSESNDSNPTKKLAKDLSSSQDKGDSSSA</sequence>
<dbReference type="PANTHER" id="PTHR15081">
    <property type="entry name" value="NUCLEAR AUTOANTIGENIC SPERM PROTEIN NASP -RELATED"/>
    <property type="match status" value="1"/>
</dbReference>
<dbReference type="OMA" id="IAECHYK"/>
<name>A0A0A0LMR2_CUCSA</name>
<keyword evidence="5" id="KW-0539">Nucleus</keyword>
<reference evidence="8 9" key="3">
    <citation type="journal article" date="2010" name="BMC Genomics">
        <title>Transcriptome sequencing and comparative analysis of cucumber flowers with different sex types.</title>
        <authorList>
            <person name="Guo S."/>
            <person name="Zheng Y."/>
            <person name="Joung J.G."/>
            <person name="Liu S."/>
            <person name="Zhang Z."/>
            <person name="Crasta O.R."/>
            <person name="Sobral B.W."/>
            <person name="Xu Y."/>
            <person name="Huang S."/>
            <person name="Fei Z."/>
        </authorList>
    </citation>
    <scope>NUCLEOTIDE SEQUENCE [LARGE SCALE GENOMIC DNA]</scope>
    <source>
        <strain evidence="9">cv. 9930</strain>
    </source>
</reference>
<dbReference type="STRING" id="3659.A0A0A0LMR2"/>
<dbReference type="GO" id="GO:0005654">
    <property type="term" value="C:nucleoplasm"/>
    <property type="evidence" value="ECO:0000318"/>
    <property type="project" value="GO_Central"/>
</dbReference>
<proteinExistence type="inferred from homology"/>
<dbReference type="GO" id="GO:0006335">
    <property type="term" value="P:DNA replication-dependent chromatin assembly"/>
    <property type="evidence" value="ECO:0000318"/>
    <property type="project" value="GO_Central"/>
</dbReference>
<dbReference type="EMBL" id="CM002923">
    <property type="protein sequence ID" value="KGN62037.1"/>
    <property type="molecule type" value="Genomic_DNA"/>
</dbReference>
<feature type="compositionally biased region" description="Polar residues" evidence="7">
    <location>
        <begin position="410"/>
        <end position="419"/>
    </location>
</feature>
<feature type="compositionally biased region" description="Polar residues" evidence="7">
    <location>
        <begin position="154"/>
        <end position="166"/>
    </location>
</feature>
<dbReference type="OrthoDB" id="5587616at2759"/>
<protein>
    <submittedName>
        <fullName evidence="8">Uncharacterized protein</fullName>
    </submittedName>
</protein>
<dbReference type="Proteomes" id="UP000029981">
    <property type="component" value="Chromosome 2"/>
</dbReference>
<evidence type="ECO:0000256" key="7">
    <source>
        <dbReference type="SAM" id="MobiDB-lite"/>
    </source>
</evidence>
<evidence type="ECO:0000256" key="2">
    <source>
        <dbReference type="ARBA" id="ARBA00008402"/>
    </source>
</evidence>
<dbReference type="InterPro" id="IPR051730">
    <property type="entry name" value="NASP-like"/>
</dbReference>
<feature type="region of interest" description="Disordered" evidence="7">
    <location>
        <begin position="323"/>
        <end position="357"/>
    </location>
</feature>
<feature type="repeat" description="TPR" evidence="6">
    <location>
        <begin position="70"/>
        <end position="103"/>
    </location>
</feature>
<dbReference type="PROSITE" id="PS50005">
    <property type="entry name" value="TPR"/>
    <property type="match status" value="1"/>
</dbReference>
<accession>A0A0A0LMR2</accession>
<feature type="compositionally biased region" description="Polar residues" evidence="7">
    <location>
        <begin position="23"/>
        <end position="45"/>
    </location>
</feature>
<evidence type="ECO:0000256" key="1">
    <source>
        <dbReference type="ARBA" id="ARBA00004123"/>
    </source>
</evidence>
<evidence type="ECO:0000256" key="4">
    <source>
        <dbReference type="ARBA" id="ARBA00022803"/>
    </source>
</evidence>
<evidence type="ECO:0000256" key="3">
    <source>
        <dbReference type="ARBA" id="ARBA00022737"/>
    </source>
</evidence>
<feature type="compositionally biased region" description="Basic and acidic residues" evidence="7">
    <location>
        <begin position="137"/>
        <end position="149"/>
    </location>
</feature>
<keyword evidence="9" id="KW-1185">Reference proteome</keyword>
<keyword evidence="3" id="KW-0677">Repeat</keyword>
<feature type="compositionally biased region" description="Polar residues" evidence="7">
    <location>
        <begin position="426"/>
        <end position="436"/>
    </location>
</feature>
<comment type="similarity">
    <text evidence="2">Belongs to the NASP family.</text>
</comment>
<feature type="region of interest" description="Disordered" evidence="7">
    <location>
        <begin position="135"/>
        <end position="204"/>
    </location>
</feature>
<dbReference type="InterPro" id="IPR019734">
    <property type="entry name" value="TPR_rpt"/>
</dbReference>
<dbReference type="GO" id="GO:0034080">
    <property type="term" value="P:CENP-A containing chromatin assembly"/>
    <property type="evidence" value="ECO:0000318"/>
    <property type="project" value="GO_Central"/>
</dbReference>
<dbReference type="GO" id="GO:0042393">
    <property type="term" value="F:histone binding"/>
    <property type="evidence" value="ECO:0000318"/>
    <property type="project" value="GO_Central"/>
</dbReference>
<evidence type="ECO:0000313" key="9">
    <source>
        <dbReference type="Proteomes" id="UP000029981"/>
    </source>
</evidence>
<comment type="subcellular location">
    <subcellularLocation>
        <location evidence="1">Nucleus</location>
    </subcellularLocation>
</comment>
<feature type="region of interest" description="Disordered" evidence="7">
    <location>
        <begin position="1"/>
        <end position="65"/>
    </location>
</feature>
<reference evidence="8 9" key="2">
    <citation type="journal article" date="2009" name="PLoS ONE">
        <title>An integrated genetic and cytogenetic map of the cucumber genome.</title>
        <authorList>
            <person name="Ren Y."/>
            <person name="Zhang Z."/>
            <person name="Liu J."/>
            <person name="Staub J.E."/>
            <person name="Han Y."/>
            <person name="Cheng Z."/>
            <person name="Li X."/>
            <person name="Lu J."/>
            <person name="Miao H."/>
            <person name="Kang H."/>
            <person name="Xie B."/>
            <person name="Gu X."/>
            <person name="Wang X."/>
            <person name="Du Y."/>
            <person name="Jin W."/>
            <person name="Huang S."/>
        </authorList>
    </citation>
    <scope>NUCLEOTIDE SEQUENCE [LARGE SCALE GENOMIC DNA]</scope>
    <source>
        <strain evidence="9">cv. 9930</strain>
    </source>
</reference>
<evidence type="ECO:0000256" key="5">
    <source>
        <dbReference type="ARBA" id="ARBA00023242"/>
    </source>
</evidence>
<gene>
    <name evidence="8" type="ORF">Csa_2G287190</name>
</gene>
<keyword evidence="4 6" id="KW-0802">TPR repeat</keyword>
<dbReference type="Gene3D" id="1.25.40.10">
    <property type="entry name" value="Tetratricopeptide repeat domain"/>
    <property type="match status" value="1"/>
</dbReference>
<feature type="compositionally biased region" description="Polar residues" evidence="7">
    <location>
        <begin position="449"/>
        <end position="461"/>
    </location>
</feature>
<dbReference type="PANTHER" id="PTHR15081:SF1">
    <property type="entry name" value="NUCLEAR AUTOANTIGENIC SPERM PROTEIN"/>
    <property type="match status" value="1"/>
</dbReference>
<dbReference type="AlphaFoldDB" id="A0A0A0LMR2"/>
<evidence type="ECO:0000256" key="6">
    <source>
        <dbReference type="PROSITE-ProRule" id="PRU00339"/>
    </source>
</evidence>
<feature type="compositionally biased region" description="Acidic residues" evidence="7">
    <location>
        <begin position="186"/>
        <end position="204"/>
    </location>
</feature>
<dbReference type="SUPFAM" id="SSF48452">
    <property type="entry name" value="TPR-like"/>
    <property type="match status" value="1"/>
</dbReference>
<organism evidence="8 9">
    <name type="scientific">Cucumis sativus</name>
    <name type="common">Cucumber</name>
    <dbReference type="NCBI Taxonomy" id="3659"/>
    <lineage>
        <taxon>Eukaryota</taxon>
        <taxon>Viridiplantae</taxon>
        <taxon>Streptophyta</taxon>
        <taxon>Embryophyta</taxon>
        <taxon>Tracheophyta</taxon>
        <taxon>Spermatophyta</taxon>
        <taxon>Magnoliopsida</taxon>
        <taxon>eudicotyledons</taxon>
        <taxon>Gunneridae</taxon>
        <taxon>Pentapetalae</taxon>
        <taxon>rosids</taxon>
        <taxon>fabids</taxon>
        <taxon>Cucurbitales</taxon>
        <taxon>Cucurbitaceae</taxon>
        <taxon>Benincaseae</taxon>
        <taxon>Cucumis</taxon>
    </lineage>
</organism>
<evidence type="ECO:0000313" key="8">
    <source>
        <dbReference type="EMBL" id="KGN62037.1"/>
    </source>
</evidence>
<dbReference type="KEGG" id="csv:101207851"/>
<reference evidence="8 9" key="1">
    <citation type="journal article" date="2009" name="Nat. Genet.">
        <title>The genome of the cucumber, Cucumis sativus L.</title>
        <authorList>
            <person name="Huang S."/>
            <person name="Li R."/>
            <person name="Zhang Z."/>
            <person name="Li L."/>
            <person name="Gu X."/>
            <person name="Fan W."/>
            <person name="Lucas W.J."/>
            <person name="Wang X."/>
            <person name="Xie B."/>
            <person name="Ni P."/>
            <person name="Ren Y."/>
            <person name="Zhu H."/>
            <person name="Li J."/>
            <person name="Lin K."/>
            <person name="Jin W."/>
            <person name="Fei Z."/>
            <person name="Li G."/>
            <person name="Staub J."/>
            <person name="Kilian A."/>
            <person name="van der Vossen E.A."/>
            <person name="Wu Y."/>
            <person name="Guo J."/>
            <person name="He J."/>
            <person name="Jia Z."/>
            <person name="Ren Y."/>
            <person name="Tian G."/>
            <person name="Lu Y."/>
            <person name="Ruan J."/>
            <person name="Qian W."/>
            <person name="Wang M."/>
            <person name="Huang Q."/>
            <person name="Li B."/>
            <person name="Xuan Z."/>
            <person name="Cao J."/>
            <person name="Asan"/>
            <person name="Wu Z."/>
            <person name="Zhang J."/>
            <person name="Cai Q."/>
            <person name="Bai Y."/>
            <person name="Zhao B."/>
            <person name="Han Y."/>
            <person name="Li Y."/>
            <person name="Li X."/>
            <person name="Wang S."/>
            <person name="Shi Q."/>
            <person name="Liu S."/>
            <person name="Cho W.K."/>
            <person name="Kim J.Y."/>
            <person name="Xu Y."/>
            <person name="Heller-Uszynska K."/>
            <person name="Miao H."/>
            <person name="Cheng Z."/>
            <person name="Zhang S."/>
            <person name="Wu J."/>
            <person name="Yang Y."/>
            <person name="Kang H."/>
            <person name="Li M."/>
            <person name="Liang H."/>
            <person name="Ren X."/>
            <person name="Shi Z."/>
            <person name="Wen M."/>
            <person name="Jian M."/>
            <person name="Yang H."/>
            <person name="Zhang G."/>
            <person name="Yang Z."/>
            <person name="Chen R."/>
            <person name="Liu S."/>
            <person name="Li J."/>
            <person name="Ma L."/>
            <person name="Liu H."/>
            <person name="Zhou Y."/>
            <person name="Zhao J."/>
            <person name="Fang X."/>
            <person name="Li G."/>
            <person name="Fang L."/>
            <person name="Li Y."/>
            <person name="Liu D."/>
            <person name="Zheng H."/>
            <person name="Zhang Y."/>
            <person name="Qin N."/>
            <person name="Li Z."/>
            <person name="Yang G."/>
            <person name="Yang S."/>
            <person name="Bolund L."/>
            <person name="Kristiansen K."/>
            <person name="Zheng H."/>
            <person name="Li S."/>
            <person name="Zhang X."/>
            <person name="Yang H."/>
            <person name="Wang J."/>
            <person name="Sun R."/>
            <person name="Zhang B."/>
            <person name="Jiang S."/>
            <person name="Wang J."/>
            <person name="Du Y."/>
            <person name="Li S."/>
        </authorList>
    </citation>
    <scope>NUCLEOTIDE SEQUENCE [LARGE SCALE GENOMIC DNA]</scope>
    <source>
        <strain evidence="9">cv. 9930</strain>
    </source>
</reference>
<feature type="compositionally biased region" description="Polar residues" evidence="7">
    <location>
        <begin position="323"/>
        <end position="352"/>
    </location>
</feature>
<dbReference type="eggNOG" id="KOG4563">
    <property type="taxonomic scope" value="Eukaryota"/>
</dbReference>
<dbReference type="InterPro" id="IPR011990">
    <property type="entry name" value="TPR-like_helical_dom_sf"/>
</dbReference>